<dbReference type="Proteomes" id="UP001409291">
    <property type="component" value="Unassembled WGS sequence"/>
</dbReference>
<dbReference type="RefSeq" id="WP_156169509.1">
    <property type="nucleotide sequence ID" value="NZ_JBDJLH010000004.1"/>
</dbReference>
<gene>
    <name evidence="1" type="ORF">ABE541_07505</name>
</gene>
<name>A0ABV0BR86_9SPHI</name>
<organism evidence="1 2">
    <name type="scientific">Sphingobacterium kitahiroshimense</name>
    <dbReference type="NCBI Taxonomy" id="470446"/>
    <lineage>
        <taxon>Bacteria</taxon>
        <taxon>Pseudomonadati</taxon>
        <taxon>Bacteroidota</taxon>
        <taxon>Sphingobacteriia</taxon>
        <taxon>Sphingobacteriales</taxon>
        <taxon>Sphingobacteriaceae</taxon>
        <taxon>Sphingobacterium</taxon>
    </lineage>
</organism>
<protein>
    <submittedName>
        <fullName evidence="1">Uncharacterized protein</fullName>
    </submittedName>
</protein>
<dbReference type="EMBL" id="JBDJNQ010000003">
    <property type="protein sequence ID" value="MEN5377102.1"/>
    <property type="molecule type" value="Genomic_DNA"/>
</dbReference>
<keyword evidence="2" id="KW-1185">Reference proteome</keyword>
<comment type="caution">
    <text evidence="1">The sequence shown here is derived from an EMBL/GenBank/DDBJ whole genome shotgun (WGS) entry which is preliminary data.</text>
</comment>
<accession>A0ABV0BR86</accession>
<evidence type="ECO:0000313" key="2">
    <source>
        <dbReference type="Proteomes" id="UP001409291"/>
    </source>
</evidence>
<sequence>MSITYNERFFLLFEDLKKKGELKTYVELGKLINESKVGINDLKTERKKVSIQHIHDMKISYNYINTDYLIGASNQLYLSANETSQLTSATIPDNSGQQETILALKETIEAKNETIAVLKALLAQKK</sequence>
<reference evidence="1 2" key="1">
    <citation type="submission" date="2024-04" db="EMBL/GenBank/DDBJ databases">
        <title>WGS of bacteria from Torrens River.</title>
        <authorList>
            <person name="Wyrsch E.R."/>
            <person name="Drigo B."/>
        </authorList>
    </citation>
    <scope>NUCLEOTIDE SEQUENCE [LARGE SCALE GENOMIC DNA]</scope>
    <source>
        <strain evidence="1 2">TWI391</strain>
    </source>
</reference>
<proteinExistence type="predicted"/>
<evidence type="ECO:0000313" key="1">
    <source>
        <dbReference type="EMBL" id="MEN5377102.1"/>
    </source>
</evidence>